<evidence type="ECO:0000313" key="3">
    <source>
        <dbReference type="Proteomes" id="UP000515908"/>
    </source>
</evidence>
<proteinExistence type="predicted"/>
<feature type="compositionally biased region" description="Basic residues" evidence="1">
    <location>
        <begin position="1"/>
        <end position="11"/>
    </location>
</feature>
<dbReference type="OrthoDB" id="278174at2759"/>
<evidence type="ECO:0000256" key="1">
    <source>
        <dbReference type="SAM" id="MobiDB-lite"/>
    </source>
</evidence>
<organism evidence="2 3">
    <name type="scientific">Angomonas deanei</name>
    <dbReference type="NCBI Taxonomy" id="59799"/>
    <lineage>
        <taxon>Eukaryota</taxon>
        <taxon>Discoba</taxon>
        <taxon>Euglenozoa</taxon>
        <taxon>Kinetoplastea</taxon>
        <taxon>Metakinetoplastina</taxon>
        <taxon>Trypanosomatida</taxon>
        <taxon>Trypanosomatidae</taxon>
        <taxon>Strigomonadinae</taxon>
        <taxon>Angomonas</taxon>
    </lineage>
</organism>
<feature type="compositionally biased region" description="Basic and acidic residues" evidence="1">
    <location>
        <begin position="12"/>
        <end position="33"/>
    </location>
</feature>
<keyword evidence="3" id="KW-1185">Reference proteome</keyword>
<evidence type="ECO:0000313" key="2">
    <source>
        <dbReference type="EMBL" id="CAD2218716.1"/>
    </source>
</evidence>
<gene>
    <name evidence="2" type="ORF">ADEAN_000620700</name>
</gene>
<dbReference type="AlphaFoldDB" id="A0A7G2CG35"/>
<dbReference type="VEuPathDB" id="TriTrypDB:ADEAN_000620700"/>
<name>A0A7G2CG35_9TRYP</name>
<protein>
    <submittedName>
        <fullName evidence="2">Uncharacterized protein</fullName>
    </submittedName>
</protein>
<sequence>MPPPSKAKKRARRDDTAETAQSRRKEEKEEAMRRALSSAFGEANNKRGKHAAVDEYGMGSPTDRLQFGYSPAVTEEAVVYHGQFTAEEWIAARRENGRKVFVKKGKLEKTNLEPFTSVLKLKNYWNTLSQFTHDAREDHVGVNAADDLLEMLAAKQRTE</sequence>
<feature type="region of interest" description="Disordered" evidence="1">
    <location>
        <begin position="1"/>
        <end position="60"/>
    </location>
</feature>
<accession>A0A7G2CG35</accession>
<dbReference type="EMBL" id="LR877156">
    <property type="protein sequence ID" value="CAD2218716.1"/>
    <property type="molecule type" value="Genomic_DNA"/>
</dbReference>
<reference evidence="2 3" key="1">
    <citation type="submission" date="2020-08" db="EMBL/GenBank/DDBJ databases">
        <authorList>
            <person name="Newling K."/>
            <person name="Davey J."/>
            <person name="Forrester S."/>
        </authorList>
    </citation>
    <scope>NUCLEOTIDE SEQUENCE [LARGE SCALE GENOMIC DNA]</scope>
    <source>
        <strain evidence="3">Crithidia deanei Carvalho (ATCC PRA-265)</strain>
    </source>
</reference>
<dbReference type="Proteomes" id="UP000515908">
    <property type="component" value="Chromosome 12"/>
</dbReference>